<dbReference type="Gene3D" id="1.10.780.10">
    <property type="entry name" value="Hydroxylamine Oxidoreductase, Chain A, domain 1"/>
    <property type="match status" value="1"/>
</dbReference>
<name>A0A6M1REM4_9BACT</name>
<dbReference type="InterPro" id="IPR010177">
    <property type="entry name" value="Paired_CXXCH_1"/>
</dbReference>
<dbReference type="NCBIfam" id="TIGR01905">
    <property type="entry name" value="paired_CXXCH_1"/>
    <property type="match status" value="1"/>
</dbReference>
<dbReference type="Pfam" id="PF09699">
    <property type="entry name" value="Paired_CXXCH_1"/>
    <property type="match status" value="2"/>
</dbReference>
<evidence type="ECO:0000259" key="2">
    <source>
        <dbReference type="Pfam" id="PF09699"/>
    </source>
</evidence>
<feature type="domain" description="Doubled CXXCH motif" evidence="2">
    <location>
        <begin position="71"/>
        <end position="114"/>
    </location>
</feature>
<comment type="caution">
    <text evidence="3">The sequence shown here is derived from an EMBL/GenBank/DDBJ whole genome shotgun (WGS) entry which is preliminary data.</text>
</comment>
<keyword evidence="1" id="KW-0732">Signal</keyword>
<evidence type="ECO:0000256" key="1">
    <source>
        <dbReference type="ARBA" id="ARBA00022729"/>
    </source>
</evidence>
<reference evidence="3 4" key="1">
    <citation type="submission" date="2020-02" db="EMBL/GenBank/DDBJ databases">
        <title>Draft genome sequence of Limisphaera ngatamarikiensis NGM72.4T, a thermophilic Verrucomicrobia grouped in subdivision 3.</title>
        <authorList>
            <person name="Carere C.R."/>
            <person name="Steen J."/>
            <person name="Hugenholtz P."/>
            <person name="Stott M.B."/>
        </authorList>
    </citation>
    <scope>NUCLEOTIDE SEQUENCE [LARGE SCALE GENOMIC DNA]</scope>
    <source>
        <strain evidence="3 4">NGM72.4</strain>
    </source>
</reference>
<evidence type="ECO:0000313" key="3">
    <source>
        <dbReference type="EMBL" id="NGO38488.1"/>
    </source>
</evidence>
<proteinExistence type="predicted"/>
<organism evidence="3 4">
    <name type="scientific">Limisphaera ngatamarikiensis</name>
    <dbReference type="NCBI Taxonomy" id="1324935"/>
    <lineage>
        <taxon>Bacteria</taxon>
        <taxon>Pseudomonadati</taxon>
        <taxon>Verrucomicrobiota</taxon>
        <taxon>Verrucomicrobiia</taxon>
        <taxon>Limisphaerales</taxon>
        <taxon>Limisphaeraceae</taxon>
        <taxon>Limisphaera</taxon>
    </lineage>
</organism>
<evidence type="ECO:0000313" key="4">
    <source>
        <dbReference type="Proteomes" id="UP000477311"/>
    </source>
</evidence>
<dbReference type="PANTHER" id="PTHR35038">
    <property type="entry name" value="DISSIMILATORY SULFITE REDUCTASE SIRA"/>
    <property type="match status" value="1"/>
</dbReference>
<dbReference type="EMBL" id="JAAKYA010000017">
    <property type="protein sequence ID" value="NGO38488.1"/>
    <property type="molecule type" value="Genomic_DNA"/>
</dbReference>
<dbReference type="SUPFAM" id="SSF48695">
    <property type="entry name" value="Multiheme cytochromes"/>
    <property type="match status" value="1"/>
</dbReference>
<accession>A0A6M1REM4</accession>
<dbReference type="PANTHER" id="PTHR35038:SF8">
    <property type="entry name" value="C-TYPE POLYHEME CYTOCHROME OMCC"/>
    <property type="match status" value="1"/>
</dbReference>
<dbReference type="InterPro" id="IPR036280">
    <property type="entry name" value="Multihaem_cyt_sf"/>
</dbReference>
<protein>
    <recommendedName>
        <fullName evidence="2">Doubled CXXCH motif domain-containing protein</fullName>
    </recommendedName>
</protein>
<dbReference type="Proteomes" id="UP000477311">
    <property type="component" value="Unassembled WGS sequence"/>
</dbReference>
<dbReference type="InterPro" id="IPR051829">
    <property type="entry name" value="Multiheme_Cytochr_ET"/>
</dbReference>
<gene>
    <name evidence="3" type="ORF">G4L39_03625</name>
</gene>
<sequence>MFAANVHARVPLRVPGTQEPAGCELCHGPGSLHVAAGGGRGRFILNPGRDPNICLDCHLDTEGEFRQPSRHPVLEGRMSCSACHDPHGMDITRPAGGPGWARLNEACAGCHGKQVRPFVFEHEALREGCLVCHEPHGSPHAALLTERGNHLCLQCHVQTPGPGVSSGRIFIGQVDHTDRLRMGTCWSAGCHTAVHGSDVHPRLLY</sequence>
<dbReference type="AlphaFoldDB" id="A0A6M1REM4"/>
<keyword evidence="4" id="KW-1185">Reference proteome</keyword>
<feature type="domain" description="Doubled CXXCH motif" evidence="2">
    <location>
        <begin position="122"/>
        <end position="158"/>
    </location>
</feature>